<feature type="compositionally biased region" description="Basic and acidic residues" evidence="1">
    <location>
        <begin position="67"/>
        <end position="76"/>
    </location>
</feature>
<sequence length="761" mass="84849">MQSDVCPPNHFVEPTEDMGFGSELKNSSRQQNKFTIEDSIVHPQASRRTKHPEEVKVRTGVGSAGNDSHHKARPDVDDSVLVQEKSLGNQDRQGMKGKAAKVDELVKHMSNLPGYLQHPERGEKRQEKVLNVGVLDWSRLEKWKHKQKDAPGKGSHNSYLERTVGASTSSGLVRPGSRPELQSPRCSSLKSSQKDVLAQGVKPSAQSVGHFQDSKTASQNVINGQNNIPFSYKAFARNRSEIILDKVKGKNAAQRISSKRETATTSTKNYGVSFDQKEDVRSCDSRTKKAKELQESDIKRENIDERIISEMGSLSSKSQSCDVLLGSKVKAIACNEKTEKSVDELPNLNVNLAHQPCPAEENNIVLLPPKALPKNGSPEVLQLSKPKASHDEHLAEANKISFSGDFSMEEMDFEEHYSDIPHSCPLPSVDKRFTSSSFDISKTSDQEDVELTTRKGRNPSPNRRFSFSLGRLSRSFSFKDNSAVPQLSSTYMTVKSGPVRPETSDCSDNPKGEKASSHNRGRSRPSSPLRRLLDPILKHKEASPVHSAEAVRPLKANINTFVSRPINVSDSLQKEQREASWVQALLQLTIKNGRPLFKFLVDRSSNCLVATMKNSPEKDDFGQNFTIYCVNEIKRKGGGWLSQGSKGKSCGYAYNVIGQMMVSTSDLSDVNGQDSSKFIVRESVLFSVELRQQANQEVPQFKLNRELAAAVVRIPNKDFNHVEQQRNEEAMEKGSTKCSPERRFSYNWEDSSISHTSRRRP</sequence>
<name>A0AAW1W984_RUBAR</name>
<feature type="region of interest" description="Disordered" evidence="1">
    <location>
        <begin position="165"/>
        <end position="191"/>
    </location>
</feature>
<evidence type="ECO:0000256" key="1">
    <source>
        <dbReference type="SAM" id="MobiDB-lite"/>
    </source>
</evidence>
<reference evidence="2 3" key="1">
    <citation type="journal article" date="2023" name="G3 (Bethesda)">
        <title>A chromosome-length genome assembly and annotation of blackberry (Rubus argutus, cv. 'Hillquist').</title>
        <authorList>
            <person name="Bruna T."/>
            <person name="Aryal R."/>
            <person name="Dudchenko O."/>
            <person name="Sargent D.J."/>
            <person name="Mead D."/>
            <person name="Buti M."/>
            <person name="Cavallini A."/>
            <person name="Hytonen T."/>
            <person name="Andres J."/>
            <person name="Pham M."/>
            <person name="Weisz D."/>
            <person name="Mascagni F."/>
            <person name="Usai G."/>
            <person name="Natali L."/>
            <person name="Bassil N."/>
            <person name="Fernandez G.E."/>
            <person name="Lomsadze A."/>
            <person name="Armour M."/>
            <person name="Olukolu B."/>
            <person name="Poorten T."/>
            <person name="Britton C."/>
            <person name="Davik J."/>
            <person name="Ashrafi H."/>
            <person name="Aiden E.L."/>
            <person name="Borodovsky M."/>
            <person name="Worthington M."/>
        </authorList>
    </citation>
    <scope>NUCLEOTIDE SEQUENCE [LARGE SCALE GENOMIC DNA]</scope>
    <source>
        <strain evidence="2">PI 553951</strain>
    </source>
</reference>
<feature type="region of interest" description="Disordered" evidence="1">
    <location>
        <begin position="1"/>
        <end position="99"/>
    </location>
</feature>
<dbReference type="PANTHER" id="PTHR31390">
    <property type="entry name" value="EXPRESSED PROTEIN"/>
    <property type="match status" value="1"/>
</dbReference>
<accession>A0AAW1W984</accession>
<keyword evidence="3" id="KW-1185">Reference proteome</keyword>
<dbReference type="AlphaFoldDB" id="A0AAW1W984"/>
<dbReference type="Proteomes" id="UP001457282">
    <property type="component" value="Unassembled WGS sequence"/>
</dbReference>
<proteinExistence type="predicted"/>
<feature type="region of interest" description="Disordered" evidence="1">
    <location>
        <begin position="442"/>
        <end position="466"/>
    </location>
</feature>
<dbReference type="PANTHER" id="PTHR31390:SF12">
    <property type="entry name" value="PUTATIVE (DUF3527)-RELATED"/>
    <property type="match status" value="1"/>
</dbReference>
<comment type="caution">
    <text evidence="2">The sequence shown here is derived from an EMBL/GenBank/DDBJ whole genome shotgun (WGS) entry which is preliminary data.</text>
</comment>
<protein>
    <submittedName>
        <fullName evidence="2">Uncharacterized protein</fullName>
    </submittedName>
</protein>
<dbReference type="InterPro" id="IPR021916">
    <property type="entry name" value="DUF3527"/>
</dbReference>
<dbReference type="EMBL" id="JBEDUW010000006">
    <property type="protein sequence ID" value="KAK9920515.1"/>
    <property type="molecule type" value="Genomic_DNA"/>
</dbReference>
<evidence type="ECO:0000313" key="2">
    <source>
        <dbReference type="EMBL" id="KAK9920515.1"/>
    </source>
</evidence>
<feature type="compositionally biased region" description="Polar residues" evidence="1">
    <location>
        <begin position="24"/>
        <end position="34"/>
    </location>
</feature>
<evidence type="ECO:0000313" key="3">
    <source>
        <dbReference type="Proteomes" id="UP001457282"/>
    </source>
</evidence>
<organism evidence="2 3">
    <name type="scientific">Rubus argutus</name>
    <name type="common">Southern blackberry</name>
    <dbReference type="NCBI Taxonomy" id="59490"/>
    <lineage>
        <taxon>Eukaryota</taxon>
        <taxon>Viridiplantae</taxon>
        <taxon>Streptophyta</taxon>
        <taxon>Embryophyta</taxon>
        <taxon>Tracheophyta</taxon>
        <taxon>Spermatophyta</taxon>
        <taxon>Magnoliopsida</taxon>
        <taxon>eudicotyledons</taxon>
        <taxon>Gunneridae</taxon>
        <taxon>Pentapetalae</taxon>
        <taxon>rosids</taxon>
        <taxon>fabids</taxon>
        <taxon>Rosales</taxon>
        <taxon>Rosaceae</taxon>
        <taxon>Rosoideae</taxon>
        <taxon>Rosoideae incertae sedis</taxon>
        <taxon>Rubus</taxon>
    </lineage>
</organism>
<feature type="region of interest" description="Disordered" evidence="1">
    <location>
        <begin position="489"/>
        <end position="530"/>
    </location>
</feature>
<gene>
    <name evidence="2" type="ORF">M0R45_029070</name>
</gene>
<dbReference type="Pfam" id="PF12043">
    <property type="entry name" value="DUF3527"/>
    <property type="match status" value="1"/>
</dbReference>